<dbReference type="AlphaFoldDB" id="A0A6G3ZXL9"/>
<protein>
    <submittedName>
        <fullName evidence="1">Uncharacterized protein</fullName>
    </submittedName>
</protein>
<dbReference type="RefSeq" id="WP_163947030.1">
    <property type="nucleotide sequence ID" value="NZ_JAAIKC010000004.1"/>
</dbReference>
<proteinExistence type="predicted"/>
<evidence type="ECO:0000313" key="1">
    <source>
        <dbReference type="EMBL" id="NEW06963.1"/>
    </source>
</evidence>
<name>A0A6G3ZXL9_9BACL</name>
<dbReference type="EMBL" id="JAAIKC010000004">
    <property type="protein sequence ID" value="NEW06963.1"/>
    <property type="molecule type" value="Genomic_DNA"/>
</dbReference>
<accession>A0A6G3ZXL9</accession>
<comment type="caution">
    <text evidence="1">The sequence shown here is derived from an EMBL/GenBank/DDBJ whole genome shotgun (WGS) entry which is preliminary data.</text>
</comment>
<organism evidence="1">
    <name type="scientific">Paenibacillus sp. SYP-B3998</name>
    <dbReference type="NCBI Taxonomy" id="2678564"/>
    <lineage>
        <taxon>Bacteria</taxon>
        <taxon>Bacillati</taxon>
        <taxon>Bacillota</taxon>
        <taxon>Bacilli</taxon>
        <taxon>Bacillales</taxon>
        <taxon>Paenibacillaceae</taxon>
        <taxon>Paenibacillus</taxon>
    </lineage>
</organism>
<gene>
    <name evidence="1" type="ORF">GK047_13210</name>
</gene>
<sequence length="159" mass="17681">MVTIKQGQLPTSPQIFPGCPRKQRITIQQRLRPLIGTLGDITLLNGKAFGGTIRSVGSTSFVVSVNKKNVAINYNNLASFRIEVNPQRVNFKAVVRTKTLGILNAINIRIGSNFVEIISVVPENDPDVIFFFRHIIPFNEIIAIACNEIKKCSCRRSSK</sequence>
<reference evidence="1" key="1">
    <citation type="submission" date="2020-02" db="EMBL/GenBank/DDBJ databases">
        <authorList>
            <person name="Shen X.-R."/>
            <person name="Zhang Y.-X."/>
        </authorList>
    </citation>
    <scope>NUCLEOTIDE SEQUENCE</scope>
    <source>
        <strain evidence="1">SYP-B3998</strain>
    </source>
</reference>